<organism evidence="1 2">
    <name type="scientific">Xylaria grammica</name>
    <dbReference type="NCBI Taxonomy" id="363999"/>
    <lineage>
        <taxon>Eukaryota</taxon>
        <taxon>Fungi</taxon>
        <taxon>Dikarya</taxon>
        <taxon>Ascomycota</taxon>
        <taxon>Pezizomycotina</taxon>
        <taxon>Sordariomycetes</taxon>
        <taxon>Xylariomycetidae</taxon>
        <taxon>Xylariales</taxon>
        <taxon>Xylariaceae</taxon>
        <taxon>Xylaria</taxon>
    </lineage>
</organism>
<evidence type="ECO:0000313" key="2">
    <source>
        <dbReference type="Proteomes" id="UP000286045"/>
    </source>
</evidence>
<dbReference type="EMBL" id="RYZI01000327">
    <property type="protein sequence ID" value="RWA06545.1"/>
    <property type="molecule type" value="Genomic_DNA"/>
</dbReference>
<comment type="caution">
    <text evidence="1">The sequence shown here is derived from an EMBL/GenBank/DDBJ whole genome shotgun (WGS) entry which is preliminary data.</text>
</comment>
<dbReference type="AlphaFoldDB" id="A0A439CWI3"/>
<dbReference type="Proteomes" id="UP000286045">
    <property type="component" value="Unassembled WGS sequence"/>
</dbReference>
<gene>
    <name evidence="1" type="ORF">EKO27_g8556</name>
</gene>
<evidence type="ECO:0000313" key="1">
    <source>
        <dbReference type="EMBL" id="RWA06545.1"/>
    </source>
</evidence>
<accession>A0A439CWI3</accession>
<sequence>MGFLRSYWKANRAAADGRASVTCVQSYPKLYLALLSATNTAKYSMSKSWEIEVHAVSPLMERLKSSGQLDLALNIGRLAFDPACHIPLQGRVQRFLTFRDEHTVNTTPLDPAPTWENNLGIIE</sequence>
<keyword evidence="2" id="KW-1185">Reference proteome</keyword>
<proteinExistence type="predicted"/>
<name>A0A439CWI3_9PEZI</name>
<reference evidence="1 2" key="1">
    <citation type="submission" date="2018-12" db="EMBL/GenBank/DDBJ databases">
        <title>Draft genome sequence of Xylaria grammica IHI A82.</title>
        <authorList>
            <person name="Buettner E."/>
            <person name="Kellner H."/>
        </authorList>
    </citation>
    <scope>NUCLEOTIDE SEQUENCE [LARGE SCALE GENOMIC DNA]</scope>
    <source>
        <strain evidence="1 2">IHI A82</strain>
    </source>
</reference>
<protein>
    <submittedName>
        <fullName evidence="1">Uncharacterized protein</fullName>
    </submittedName>
</protein>